<protein>
    <submittedName>
        <fullName evidence="1">Uncharacterized protein</fullName>
    </submittedName>
</protein>
<reference evidence="1" key="1">
    <citation type="journal article" date="2020" name="Nature">
        <title>Giant virus diversity and host interactions through global metagenomics.</title>
        <authorList>
            <person name="Schulz F."/>
            <person name="Roux S."/>
            <person name="Paez-Espino D."/>
            <person name="Jungbluth S."/>
            <person name="Walsh D.A."/>
            <person name="Denef V.J."/>
            <person name="McMahon K.D."/>
            <person name="Konstantinidis K.T."/>
            <person name="Eloe-Fadrosh E.A."/>
            <person name="Kyrpides N.C."/>
            <person name="Woyke T."/>
        </authorList>
    </citation>
    <scope>NUCLEOTIDE SEQUENCE</scope>
    <source>
        <strain evidence="1">GVMAG-S-3300011013-78</strain>
    </source>
</reference>
<sequence length="143" mass="17484">MEKSNEFTQLYSDKGEYLREMFTLEDFMSCPETKHILIEDHRETFEYIMEPKIQELYNEYKEREDERLSGFFYKDRGQGIIELLSIIYDTIIKEYDLEIFYNNPELANPLLTQIDNELNRKTEKVSNVKLYNKTFDWKNKQYI</sequence>
<dbReference type="AlphaFoldDB" id="A0A6C0KHE7"/>
<organism evidence="1">
    <name type="scientific">viral metagenome</name>
    <dbReference type="NCBI Taxonomy" id="1070528"/>
    <lineage>
        <taxon>unclassified sequences</taxon>
        <taxon>metagenomes</taxon>
        <taxon>organismal metagenomes</taxon>
    </lineage>
</organism>
<proteinExistence type="predicted"/>
<name>A0A6C0KHE7_9ZZZZ</name>
<evidence type="ECO:0000313" key="1">
    <source>
        <dbReference type="EMBL" id="QHU16207.1"/>
    </source>
</evidence>
<dbReference type="EMBL" id="MN740877">
    <property type="protein sequence ID" value="QHU16207.1"/>
    <property type="molecule type" value="Genomic_DNA"/>
</dbReference>
<accession>A0A6C0KHE7</accession>